<evidence type="ECO:0000313" key="3">
    <source>
        <dbReference type="EMBL" id="CAI0388467.1"/>
    </source>
</evidence>
<dbReference type="InterPro" id="IPR014764">
    <property type="entry name" value="DCN-prot"/>
</dbReference>
<evidence type="ECO:0000259" key="2">
    <source>
        <dbReference type="PROSITE" id="PS51229"/>
    </source>
</evidence>
<comment type="function">
    <text evidence="1">Neddylation of cullins play an essential role in the regulation of SCF-type complexes activity.</text>
</comment>
<dbReference type="InterPro" id="IPR042460">
    <property type="entry name" value="DCN1-like_PONY"/>
</dbReference>
<dbReference type="Pfam" id="PF03556">
    <property type="entry name" value="Cullin_binding"/>
    <property type="match status" value="1"/>
</dbReference>
<dbReference type="GO" id="GO:0097602">
    <property type="term" value="F:cullin family protein binding"/>
    <property type="evidence" value="ECO:0007669"/>
    <property type="project" value="TreeGrafter"/>
</dbReference>
<dbReference type="InterPro" id="IPR005176">
    <property type="entry name" value="PONY_dom"/>
</dbReference>
<dbReference type="GO" id="GO:0000151">
    <property type="term" value="C:ubiquitin ligase complex"/>
    <property type="evidence" value="ECO:0007669"/>
    <property type="project" value="TreeGrafter"/>
</dbReference>
<comment type="caution">
    <text evidence="3">The sequence shown here is derived from an EMBL/GenBank/DDBJ whole genome shotgun (WGS) entry which is preliminary data.</text>
</comment>
<dbReference type="PANTHER" id="PTHR12281">
    <property type="entry name" value="RP42 RELATED"/>
    <property type="match status" value="1"/>
</dbReference>
<keyword evidence="4" id="KW-1185">Reference proteome</keyword>
<reference evidence="3" key="1">
    <citation type="submission" date="2022-08" db="EMBL/GenBank/DDBJ databases">
        <authorList>
            <person name="Gutierrez-Valencia J."/>
        </authorList>
    </citation>
    <scope>NUCLEOTIDE SEQUENCE</scope>
</reference>
<dbReference type="FunFam" id="1.10.238.200:FF:000006">
    <property type="entry name" value="Defective in cullin neddylation protein"/>
    <property type="match status" value="1"/>
</dbReference>
<name>A0AAV0HT31_9ROSI</name>
<sequence>MNSSDSNWVDISEIYLRYCAIRAGNAYLEGSSCPDQDELQKLKCSRDELAELLKVVQKRVQKDQGFSIFDELRKLMSNSRLMKDVRDFSCFYDFVFFISRENGQKNITVNKAVTAWRLVLAGRFRLLNQWCDFVEKNQRYNISEDTWQQVLAFSRCVHGNFEGYDPEGAWPVLIDEFVEHMYRTSGSKNKCNCKSYDSGELESHPCAFEDPLPGLKVTPVLKRKFANLGLDEEMELCDSPEPNLSSKSKRNRLVYHQKSFMVDNPPGGDSADDGMEVTKQNSPVGCAVENCLSRGIAGLFSGGSYLQLDKERRVSYI</sequence>
<dbReference type="EMBL" id="CAMGYJ010000002">
    <property type="protein sequence ID" value="CAI0388467.1"/>
    <property type="molecule type" value="Genomic_DNA"/>
</dbReference>
<dbReference type="PANTHER" id="PTHR12281:SF31">
    <property type="entry name" value="DCN1-LIKE PROTEIN 3"/>
    <property type="match status" value="1"/>
</dbReference>
<dbReference type="PROSITE" id="PS51229">
    <property type="entry name" value="DCUN1"/>
    <property type="match status" value="1"/>
</dbReference>
<organism evidence="3 4">
    <name type="scientific">Linum tenue</name>
    <dbReference type="NCBI Taxonomy" id="586396"/>
    <lineage>
        <taxon>Eukaryota</taxon>
        <taxon>Viridiplantae</taxon>
        <taxon>Streptophyta</taxon>
        <taxon>Embryophyta</taxon>
        <taxon>Tracheophyta</taxon>
        <taxon>Spermatophyta</taxon>
        <taxon>Magnoliopsida</taxon>
        <taxon>eudicotyledons</taxon>
        <taxon>Gunneridae</taxon>
        <taxon>Pentapetalae</taxon>
        <taxon>rosids</taxon>
        <taxon>fabids</taxon>
        <taxon>Malpighiales</taxon>
        <taxon>Linaceae</taxon>
        <taxon>Linum</taxon>
    </lineage>
</organism>
<accession>A0AAV0HT31</accession>
<dbReference type="AlphaFoldDB" id="A0AAV0HT31"/>
<dbReference type="GO" id="GO:0045116">
    <property type="term" value="P:protein neddylation"/>
    <property type="evidence" value="ECO:0007669"/>
    <property type="project" value="TreeGrafter"/>
</dbReference>
<dbReference type="GO" id="GO:0031624">
    <property type="term" value="F:ubiquitin conjugating enzyme binding"/>
    <property type="evidence" value="ECO:0007669"/>
    <property type="project" value="TreeGrafter"/>
</dbReference>
<feature type="domain" description="DCUN1" evidence="2">
    <location>
        <begin position="1"/>
        <end position="182"/>
    </location>
</feature>
<dbReference type="Gene3D" id="1.10.238.200">
    <property type="entry name" value="Cullin, PONY binding domain"/>
    <property type="match status" value="1"/>
</dbReference>
<dbReference type="GO" id="GO:0032182">
    <property type="term" value="F:ubiquitin-like protein binding"/>
    <property type="evidence" value="ECO:0007669"/>
    <property type="project" value="TreeGrafter"/>
</dbReference>
<dbReference type="Proteomes" id="UP001154282">
    <property type="component" value="Unassembled WGS sequence"/>
</dbReference>
<proteinExistence type="predicted"/>
<protein>
    <recommendedName>
        <fullName evidence="1">Defective in cullin neddylation protein</fullName>
    </recommendedName>
</protein>
<evidence type="ECO:0000256" key="1">
    <source>
        <dbReference type="RuleBase" id="RU410713"/>
    </source>
</evidence>
<gene>
    <name evidence="3" type="ORF">LITE_LOCUS5839</name>
</gene>
<evidence type="ECO:0000313" key="4">
    <source>
        <dbReference type="Proteomes" id="UP001154282"/>
    </source>
</evidence>